<dbReference type="InterPro" id="IPR004358">
    <property type="entry name" value="Sig_transdc_His_kin-like_C"/>
</dbReference>
<comment type="catalytic activity">
    <reaction evidence="1">
        <text>ATP + protein L-histidine = ADP + protein N-phospho-L-histidine.</text>
        <dbReference type="EC" id="2.7.13.3"/>
    </reaction>
</comment>
<dbReference type="PANTHER" id="PTHR45453:SF1">
    <property type="entry name" value="PHOSPHATE REGULON SENSOR PROTEIN PHOR"/>
    <property type="match status" value="1"/>
</dbReference>
<dbReference type="EC" id="2.7.13.3" evidence="2"/>
<dbReference type="CDD" id="cd00082">
    <property type="entry name" value="HisKA"/>
    <property type="match status" value="1"/>
</dbReference>
<accession>A0A7C4W3H9</accession>
<dbReference type="SMART" id="SM00387">
    <property type="entry name" value="HATPase_c"/>
    <property type="match status" value="1"/>
</dbReference>
<dbReference type="GO" id="GO:0005886">
    <property type="term" value="C:plasma membrane"/>
    <property type="evidence" value="ECO:0007669"/>
    <property type="project" value="TreeGrafter"/>
</dbReference>
<evidence type="ECO:0000256" key="5">
    <source>
        <dbReference type="ARBA" id="ARBA00022777"/>
    </source>
</evidence>
<dbReference type="Gene3D" id="1.10.287.130">
    <property type="match status" value="1"/>
</dbReference>
<dbReference type="SMART" id="SM00388">
    <property type="entry name" value="HisKA"/>
    <property type="match status" value="1"/>
</dbReference>
<feature type="domain" description="Histidine kinase" evidence="7">
    <location>
        <begin position="115"/>
        <end position="322"/>
    </location>
</feature>
<evidence type="ECO:0000256" key="3">
    <source>
        <dbReference type="ARBA" id="ARBA00022553"/>
    </source>
</evidence>
<evidence type="ECO:0000256" key="6">
    <source>
        <dbReference type="ARBA" id="ARBA00023012"/>
    </source>
</evidence>
<dbReference type="PANTHER" id="PTHR45453">
    <property type="entry name" value="PHOSPHATE REGULON SENSOR PROTEIN PHOR"/>
    <property type="match status" value="1"/>
</dbReference>
<dbReference type="InterPro" id="IPR003594">
    <property type="entry name" value="HATPase_dom"/>
</dbReference>
<dbReference type="AlphaFoldDB" id="A0A7C4W3H9"/>
<dbReference type="GO" id="GO:0004721">
    <property type="term" value="F:phosphoprotein phosphatase activity"/>
    <property type="evidence" value="ECO:0007669"/>
    <property type="project" value="TreeGrafter"/>
</dbReference>
<keyword evidence="4" id="KW-0808">Transferase</keyword>
<dbReference type="Pfam" id="PF02518">
    <property type="entry name" value="HATPase_c"/>
    <property type="match status" value="1"/>
</dbReference>
<dbReference type="InterPro" id="IPR036890">
    <property type="entry name" value="HATPase_C_sf"/>
</dbReference>
<evidence type="ECO:0000259" key="7">
    <source>
        <dbReference type="PROSITE" id="PS50109"/>
    </source>
</evidence>
<dbReference type="Gene3D" id="3.30.565.10">
    <property type="entry name" value="Histidine kinase-like ATPase, C-terminal domain"/>
    <property type="match status" value="1"/>
</dbReference>
<dbReference type="GO" id="GO:0000155">
    <property type="term" value="F:phosphorelay sensor kinase activity"/>
    <property type="evidence" value="ECO:0007669"/>
    <property type="project" value="InterPro"/>
</dbReference>
<evidence type="ECO:0000256" key="1">
    <source>
        <dbReference type="ARBA" id="ARBA00000085"/>
    </source>
</evidence>
<name>A0A7C4W3H9_9BACT</name>
<dbReference type="InterPro" id="IPR003661">
    <property type="entry name" value="HisK_dim/P_dom"/>
</dbReference>
<keyword evidence="3" id="KW-0597">Phosphoprotein</keyword>
<reference evidence="8" key="1">
    <citation type="journal article" date="2020" name="mSystems">
        <title>Genome- and Community-Level Interaction Insights into Carbon Utilization and Element Cycling Functions of Hydrothermarchaeota in Hydrothermal Sediment.</title>
        <authorList>
            <person name="Zhou Z."/>
            <person name="Liu Y."/>
            <person name="Xu W."/>
            <person name="Pan J."/>
            <person name="Luo Z.H."/>
            <person name="Li M."/>
        </authorList>
    </citation>
    <scope>NUCLEOTIDE SEQUENCE [LARGE SCALE GENOMIC DNA]</scope>
    <source>
        <strain evidence="8">SpSt-609</strain>
    </source>
</reference>
<comment type="caution">
    <text evidence="8">The sequence shown here is derived from an EMBL/GenBank/DDBJ whole genome shotgun (WGS) entry which is preliminary data.</text>
</comment>
<dbReference type="InterPro" id="IPR005467">
    <property type="entry name" value="His_kinase_dom"/>
</dbReference>
<dbReference type="InterPro" id="IPR050351">
    <property type="entry name" value="BphY/WalK/GraS-like"/>
</dbReference>
<dbReference type="InterPro" id="IPR036097">
    <property type="entry name" value="HisK_dim/P_sf"/>
</dbReference>
<organism evidence="8">
    <name type="scientific">Fervidobacterium thailandense</name>
    <dbReference type="NCBI Taxonomy" id="1008305"/>
    <lineage>
        <taxon>Bacteria</taxon>
        <taxon>Thermotogati</taxon>
        <taxon>Thermotogota</taxon>
        <taxon>Thermotogae</taxon>
        <taxon>Thermotogales</taxon>
        <taxon>Fervidobacteriaceae</taxon>
        <taxon>Fervidobacterium</taxon>
    </lineage>
</organism>
<keyword evidence="5 8" id="KW-0418">Kinase</keyword>
<gene>
    <name evidence="8" type="ORF">ENT77_02055</name>
</gene>
<sequence>MRIEHCYQLLEYVEDPVFLLQKTTIIWQNKSSTEYFSEAIGLDCFDFFVFDKPDALVEGLNAGRDVKFESRVFTQKKGGWLYFQVVYAAKPEILIFKDISEKRRLNEAKLNLSTMLVHEVKNPLGVLKTVLAELIEEEDSPEKIEKLWIVDKQVHRLERIVQQIEYITMAQLGLYKPKNEIINVIELVKDVLEDLQHLIVEKKIEIIEKIDIQKLEADRFILRTILRNVLSNALKYSLPNSKVLLEINERELIVKDFGIGIPENDLERVFERFYRTPMAVKMATGSGLGLPVVKYLANLAGYEIELSSKYMIGTTFKLKFRS</sequence>
<dbReference type="GO" id="GO:0016036">
    <property type="term" value="P:cellular response to phosphate starvation"/>
    <property type="evidence" value="ECO:0007669"/>
    <property type="project" value="TreeGrafter"/>
</dbReference>
<dbReference type="SUPFAM" id="SSF55874">
    <property type="entry name" value="ATPase domain of HSP90 chaperone/DNA topoisomerase II/histidine kinase"/>
    <property type="match status" value="1"/>
</dbReference>
<dbReference type="CDD" id="cd00075">
    <property type="entry name" value="HATPase"/>
    <property type="match status" value="1"/>
</dbReference>
<evidence type="ECO:0000313" key="8">
    <source>
        <dbReference type="EMBL" id="HGU39970.1"/>
    </source>
</evidence>
<dbReference type="PRINTS" id="PR00344">
    <property type="entry name" value="BCTRLSENSOR"/>
</dbReference>
<dbReference type="PROSITE" id="PS50109">
    <property type="entry name" value="HIS_KIN"/>
    <property type="match status" value="1"/>
</dbReference>
<proteinExistence type="predicted"/>
<protein>
    <recommendedName>
        <fullName evidence="2">histidine kinase</fullName>
        <ecNumber evidence="2">2.7.13.3</ecNumber>
    </recommendedName>
</protein>
<evidence type="ECO:0000256" key="2">
    <source>
        <dbReference type="ARBA" id="ARBA00012438"/>
    </source>
</evidence>
<dbReference type="SUPFAM" id="SSF47384">
    <property type="entry name" value="Homodimeric domain of signal transducing histidine kinase"/>
    <property type="match status" value="1"/>
</dbReference>
<dbReference type="EMBL" id="DSZY01000010">
    <property type="protein sequence ID" value="HGU39970.1"/>
    <property type="molecule type" value="Genomic_DNA"/>
</dbReference>
<evidence type="ECO:0000256" key="4">
    <source>
        <dbReference type="ARBA" id="ARBA00022679"/>
    </source>
</evidence>
<keyword evidence="6" id="KW-0902">Two-component regulatory system</keyword>